<keyword evidence="3" id="KW-1185">Reference proteome</keyword>
<reference evidence="2" key="1">
    <citation type="submission" date="2024-03" db="EMBL/GenBank/DDBJ databases">
        <title>WGS assembly of Saponaria officinalis var. Norfolk2.</title>
        <authorList>
            <person name="Jenkins J."/>
            <person name="Shu S."/>
            <person name="Grimwood J."/>
            <person name="Barry K."/>
            <person name="Goodstein D."/>
            <person name="Schmutz J."/>
            <person name="Leebens-Mack J."/>
            <person name="Osbourn A."/>
        </authorList>
    </citation>
    <scope>NUCLEOTIDE SEQUENCE [LARGE SCALE GENOMIC DNA]</scope>
    <source>
        <strain evidence="2">JIC</strain>
    </source>
</reference>
<name>A0AAW1MP08_SAPOF</name>
<comment type="caution">
    <text evidence="2">The sequence shown here is derived from an EMBL/GenBank/DDBJ whole genome shotgun (WGS) entry which is preliminary data.</text>
</comment>
<feature type="region of interest" description="Disordered" evidence="1">
    <location>
        <begin position="95"/>
        <end position="138"/>
    </location>
</feature>
<gene>
    <name evidence="2" type="ORF">RND81_02G202200</name>
</gene>
<organism evidence="2 3">
    <name type="scientific">Saponaria officinalis</name>
    <name type="common">Common soapwort</name>
    <name type="synonym">Lychnis saponaria</name>
    <dbReference type="NCBI Taxonomy" id="3572"/>
    <lineage>
        <taxon>Eukaryota</taxon>
        <taxon>Viridiplantae</taxon>
        <taxon>Streptophyta</taxon>
        <taxon>Embryophyta</taxon>
        <taxon>Tracheophyta</taxon>
        <taxon>Spermatophyta</taxon>
        <taxon>Magnoliopsida</taxon>
        <taxon>eudicotyledons</taxon>
        <taxon>Gunneridae</taxon>
        <taxon>Pentapetalae</taxon>
        <taxon>Caryophyllales</taxon>
        <taxon>Caryophyllaceae</taxon>
        <taxon>Caryophylleae</taxon>
        <taxon>Saponaria</taxon>
    </lineage>
</organism>
<dbReference type="EMBL" id="JBDFQZ010000002">
    <property type="protein sequence ID" value="KAK9750515.1"/>
    <property type="molecule type" value="Genomic_DNA"/>
</dbReference>
<protein>
    <recommendedName>
        <fullName evidence="4">CCHC-type domain-containing protein</fullName>
    </recommendedName>
</protein>
<dbReference type="Proteomes" id="UP001443914">
    <property type="component" value="Unassembled WGS sequence"/>
</dbReference>
<feature type="region of interest" description="Disordered" evidence="1">
    <location>
        <begin position="215"/>
        <end position="244"/>
    </location>
</feature>
<evidence type="ECO:0000256" key="1">
    <source>
        <dbReference type="SAM" id="MobiDB-lite"/>
    </source>
</evidence>
<proteinExistence type="predicted"/>
<sequence>MTVEEYYVEFMKLASYASDLKMSNQMLAARFEHGLAIHILEKMPAGVPTTVRDVYLKAGHAQRLCDLRNELRAGKRKGESGDSGGHKQKRVAFSQLLPGPRHSGAPRSGGDSHSVTSPVSKGVSGKEHGRNSGGRVYDCRRCGRNHPGKTCDERPVECFECGRLGYRAYECYRRSTGAGQSGSFRKPVMSMGSLAQPGGNQWGNTEVGGRSFRGFGGAQNQGSMGRGRGGFGGSRPTTSAPTVQEGMTNSGQLYAMNKEEVQTDAQEITGNVRKGAAFS</sequence>
<evidence type="ECO:0000313" key="2">
    <source>
        <dbReference type="EMBL" id="KAK9750515.1"/>
    </source>
</evidence>
<evidence type="ECO:0000313" key="3">
    <source>
        <dbReference type="Proteomes" id="UP001443914"/>
    </source>
</evidence>
<accession>A0AAW1MP08</accession>
<dbReference type="AlphaFoldDB" id="A0AAW1MP08"/>
<evidence type="ECO:0008006" key="4">
    <source>
        <dbReference type="Google" id="ProtNLM"/>
    </source>
</evidence>
<feature type="compositionally biased region" description="Gly residues" evidence="1">
    <location>
        <begin position="215"/>
        <end position="233"/>
    </location>
</feature>